<evidence type="ECO:0000313" key="3">
    <source>
        <dbReference type="Proteomes" id="UP001189429"/>
    </source>
</evidence>
<evidence type="ECO:0000313" key="2">
    <source>
        <dbReference type="EMBL" id="CAK0894544.1"/>
    </source>
</evidence>
<proteinExistence type="predicted"/>
<name>A0ABN9X929_9DINO</name>
<keyword evidence="3" id="KW-1185">Reference proteome</keyword>
<sequence length="342" mass="37223">MALKVTSVLAVFAFAHAVEVQEVRAELSATARANATHAKKKRTARKGACDCLPWAGVYYDRLAACGRAQELYFLSKFGFSAAYAATEPISGLPHKVCNDFLKNLKDASCINVDLLPFPADDNTDKQWCYVSNDCDVLNGGEDATNTMGFQQAGWNNLQSVSNLSWKKVCDQASGDVILKYKTVEELIALAEANDVSKSRMMRLAYPVLNATWSEAMWIMEAIDNAWDGSTSLNDIVDSLTAPPATYGDRLPQVFSMVTDAVKSEIGTILDTPGHGDNFHVIKGREVWIVQRIGDVIVSGAHRGGSILGDMAYLGGHFSWEFDVNCTIGCATSRVAALDLETM</sequence>
<feature type="signal peptide" evidence="1">
    <location>
        <begin position="1"/>
        <end position="17"/>
    </location>
</feature>
<feature type="chain" id="PRO_5046924372" description="Phospholipase B-like" evidence="1">
    <location>
        <begin position="18"/>
        <end position="342"/>
    </location>
</feature>
<accession>A0ABN9X929</accession>
<keyword evidence="1" id="KW-0732">Signal</keyword>
<comment type="caution">
    <text evidence="2">The sequence shown here is derived from an EMBL/GenBank/DDBJ whole genome shotgun (WGS) entry which is preliminary data.</text>
</comment>
<organism evidence="2 3">
    <name type="scientific">Prorocentrum cordatum</name>
    <dbReference type="NCBI Taxonomy" id="2364126"/>
    <lineage>
        <taxon>Eukaryota</taxon>
        <taxon>Sar</taxon>
        <taxon>Alveolata</taxon>
        <taxon>Dinophyceae</taxon>
        <taxon>Prorocentrales</taxon>
        <taxon>Prorocentraceae</taxon>
        <taxon>Prorocentrum</taxon>
    </lineage>
</organism>
<dbReference type="Proteomes" id="UP001189429">
    <property type="component" value="Unassembled WGS sequence"/>
</dbReference>
<gene>
    <name evidence="2" type="ORF">PCOR1329_LOCUS73571</name>
</gene>
<dbReference type="EMBL" id="CAUYUJ010019915">
    <property type="protein sequence ID" value="CAK0894544.1"/>
    <property type="molecule type" value="Genomic_DNA"/>
</dbReference>
<protein>
    <recommendedName>
        <fullName evidence="4">Phospholipase B-like</fullName>
    </recommendedName>
</protein>
<reference evidence="2" key="1">
    <citation type="submission" date="2023-10" db="EMBL/GenBank/DDBJ databases">
        <authorList>
            <person name="Chen Y."/>
            <person name="Shah S."/>
            <person name="Dougan E. K."/>
            <person name="Thang M."/>
            <person name="Chan C."/>
        </authorList>
    </citation>
    <scope>NUCLEOTIDE SEQUENCE [LARGE SCALE GENOMIC DNA]</scope>
</reference>
<evidence type="ECO:0000256" key="1">
    <source>
        <dbReference type="SAM" id="SignalP"/>
    </source>
</evidence>
<evidence type="ECO:0008006" key="4">
    <source>
        <dbReference type="Google" id="ProtNLM"/>
    </source>
</evidence>